<evidence type="ECO:0000259" key="2">
    <source>
        <dbReference type="SMART" id="SM00014"/>
    </source>
</evidence>
<protein>
    <recommendedName>
        <fullName evidence="2">Phosphatidic acid phosphatase type 2/haloperoxidase domain-containing protein</fullName>
    </recommendedName>
</protein>
<keyword evidence="4" id="KW-1185">Reference proteome</keyword>
<dbReference type="CDD" id="cd01610">
    <property type="entry name" value="PAP2_like"/>
    <property type="match status" value="1"/>
</dbReference>
<reference evidence="3" key="2">
    <citation type="submission" date="2020-09" db="EMBL/GenBank/DDBJ databases">
        <authorList>
            <person name="Sun Q."/>
            <person name="Kim S."/>
        </authorList>
    </citation>
    <scope>NUCLEOTIDE SEQUENCE</scope>
    <source>
        <strain evidence="3">KCTC 12113</strain>
    </source>
</reference>
<sequence>MNTVLTVKRLVFGLFFMANALLGTAQDTLSTKQMFVSDFKTALGGVKHAYTRPLQWKEKDFLSAGSIILGTAALYTFDEDSSNWFRNQQDDIPTVLKESGYYIGKPLYNYSLNGSVYLVGLFTKNEKIRHTGVLLLSSSAAIGILQSISKTVVGRARPVTELGKGEFKPFSKEAAYHSFPSGHTALSVTTFYAIGKQFKNPWIKGGFYTLGMVSPISRLWDGAHWLTDVAVSVAVSVVVVDTIDKFLKKAENKNQFSEDRISWTLQMGPGTIGLRGTF</sequence>
<feature type="signal peptide" evidence="1">
    <location>
        <begin position="1"/>
        <end position="25"/>
    </location>
</feature>
<dbReference type="Gene3D" id="1.20.144.10">
    <property type="entry name" value="Phosphatidic acid phosphatase type 2/haloperoxidase"/>
    <property type="match status" value="1"/>
</dbReference>
<dbReference type="InterPro" id="IPR036938">
    <property type="entry name" value="PAP2/HPO_sf"/>
</dbReference>
<proteinExistence type="predicted"/>
<dbReference type="Pfam" id="PF01569">
    <property type="entry name" value="PAP2"/>
    <property type="match status" value="1"/>
</dbReference>
<organism evidence="3 4">
    <name type="scientific">Arenibacter certesii</name>
    <dbReference type="NCBI Taxonomy" id="228955"/>
    <lineage>
        <taxon>Bacteria</taxon>
        <taxon>Pseudomonadati</taxon>
        <taxon>Bacteroidota</taxon>
        <taxon>Flavobacteriia</taxon>
        <taxon>Flavobacteriales</taxon>
        <taxon>Flavobacteriaceae</taxon>
        <taxon>Arenibacter</taxon>
    </lineage>
</organism>
<reference evidence="3" key="1">
    <citation type="journal article" date="2014" name="Int. J. Syst. Evol. Microbiol.">
        <title>Complete genome sequence of Corynebacterium casei LMG S-19264T (=DSM 44701T), isolated from a smear-ripened cheese.</title>
        <authorList>
            <consortium name="US DOE Joint Genome Institute (JGI-PGF)"/>
            <person name="Walter F."/>
            <person name="Albersmeier A."/>
            <person name="Kalinowski J."/>
            <person name="Ruckert C."/>
        </authorList>
    </citation>
    <scope>NUCLEOTIDE SEQUENCE</scope>
    <source>
        <strain evidence="3">KCTC 12113</strain>
    </source>
</reference>
<evidence type="ECO:0000313" key="4">
    <source>
        <dbReference type="Proteomes" id="UP000634668"/>
    </source>
</evidence>
<comment type="caution">
    <text evidence="3">The sequence shown here is derived from an EMBL/GenBank/DDBJ whole genome shotgun (WGS) entry which is preliminary data.</text>
</comment>
<gene>
    <name evidence="3" type="ORF">GCM10007383_20910</name>
</gene>
<dbReference type="EMBL" id="BMWP01000012">
    <property type="protein sequence ID" value="GGW35707.1"/>
    <property type="molecule type" value="Genomic_DNA"/>
</dbReference>
<feature type="domain" description="Phosphatidic acid phosphatase type 2/haloperoxidase" evidence="2">
    <location>
        <begin position="131"/>
        <end position="244"/>
    </location>
</feature>
<dbReference type="RefSeq" id="WP_051315568.1">
    <property type="nucleotide sequence ID" value="NZ_BMWP01000012.1"/>
</dbReference>
<feature type="chain" id="PRO_5037874173" description="Phosphatidic acid phosphatase type 2/haloperoxidase domain-containing protein" evidence="1">
    <location>
        <begin position="26"/>
        <end position="278"/>
    </location>
</feature>
<evidence type="ECO:0000256" key="1">
    <source>
        <dbReference type="SAM" id="SignalP"/>
    </source>
</evidence>
<keyword evidence="1" id="KW-0732">Signal</keyword>
<accession>A0A918IWL6</accession>
<dbReference type="InterPro" id="IPR000326">
    <property type="entry name" value="PAP2/HPO"/>
</dbReference>
<evidence type="ECO:0000313" key="3">
    <source>
        <dbReference type="EMBL" id="GGW35707.1"/>
    </source>
</evidence>
<dbReference type="AlphaFoldDB" id="A0A918IWL6"/>
<dbReference type="SMART" id="SM00014">
    <property type="entry name" value="acidPPc"/>
    <property type="match status" value="1"/>
</dbReference>
<name>A0A918IWL6_9FLAO</name>
<dbReference type="SUPFAM" id="SSF48317">
    <property type="entry name" value="Acid phosphatase/Vanadium-dependent haloperoxidase"/>
    <property type="match status" value="1"/>
</dbReference>
<dbReference type="Proteomes" id="UP000634668">
    <property type="component" value="Unassembled WGS sequence"/>
</dbReference>